<evidence type="ECO:0000256" key="3">
    <source>
        <dbReference type="ARBA" id="ARBA00022475"/>
    </source>
</evidence>
<reference evidence="10" key="1">
    <citation type="journal article" date="2020" name="bioRxiv">
        <title>Comparative genomics of Chlamydomonas.</title>
        <authorList>
            <person name="Craig R.J."/>
            <person name="Hasan A.R."/>
            <person name="Ness R.W."/>
            <person name="Keightley P.D."/>
        </authorList>
    </citation>
    <scope>NUCLEOTIDE SEQUENCE</scope>
    <source>
        <strain evidence="10">CCAP 11/70</strain>
    </source>
</reference>
<feature type="transmembrane region" description="Helical" evidence="9">
    <location>
        <begin position="69"/>
        <end position="91"/>
    </location>
</feature>
<name>A0A836BRC6_9CHLO</name>
<dbReference type="EMBL" id="JAEHOE010000119">
    <property type="protein sequence ID" value="KAG2485997.1"/>
    <property type="molecule type" value="Genomic_DNA"/>
</dbReference>
<feature type="region of interest" description="Disordered" evidence="8">
    <location>
        <begin position="558"/>
        <end position="608"/>
    </location>
</feature>
<dbReference type="Proteomes" id="UP000612055">
    <property type="component" value="Unassembled WGS sequence"/>
</dbReference>
<feature type="transmembrane region" description="Helical" evidence="9">
    <location>
        <begin position="198"/>
        <end position="217"/>
    </location>
</feature>
<feature type="transmembrane region" description="Helical" evidence="9">
    <location>
        <begin position="349"/>
        <end position="368"/>
    </location>
</feature>
<feature type="region of interest" description="Disordered" evidence="8">
    <location>
        <begin position="229"/>
        <end position="258"/>
    </location>
</feature>
<feature type="transmembrane region" description="Helical" evidence="9">
    <location>
        <begin position="20"/>
        <end position="39"/>
    </location>
</feature>
<evidence type="ECO:0000256" key="2">
    <source>
        <dbReference type="ARBA" id="ARBA00022448"/>
    </source>
</evidence>
<keyword evidence="4" id="KW-0997">Cell inner membrane</keyword>
<accession>A0A836BRC6</accession>
<dbReference type="GO" id="GO:0005886">
    <property type="term" value="C:plasma membrane"/>
    <property type="evidence" value="ECO:0007669"/>
    <property type="project" value="UniProtKB-SubCell"/>
</dbReference>
<feature type="compositionally biased region" description="Low complexity" evidence="8">
    <location>
        <begin position="561"/>
        <end position="573"/>
    </location>
</feature>
<keyword evidence="5 9" id="KW-0812">Transmembrane</keyword>
<keyword evidence="7 9" id="KW-0472">Membrane</keyword>
<feature type="transmembrane region" description="Helical" evidence="9">
    <location>
        <begin position="465"/>
        <end position="483"/>
    </location>
</feature>
<keyword evidence="3" id="KW-1003">Cell membrane</keyword>
<feature type="transmembrane region" description="Helical" evidence="9">
    <location>
        <begin position="388"/>
        <end position="412"/>
    </location>
</feature>
<feature type="compositionally biased region" description="Low complexity" evidence="8">
    <location>
        <begin position="319"/>
        <end position="334"/>
    </location>
</feature>
<evidence type="ECO:0000313" key="10">
    <source>
        <dbReference type="EMBL" id="KAG2485997.1"/>
    </source>
</evidence>
<dbReference type="OrthoDB" id="10254418at2759"/>
<dbReference type="Pfam" id="PF20398">
    <property type="entry name" value="DUF6691"/>
    <property type="match status" value="1"/>
</dbReference>
<evidence type="ECO:0000256" key="6">
    <source>
        <dbReference type="ARBA" id="ARBA00022989"/>
    </source>
</evidence>
<dbReference type="Pfam" id="PF04143">
    <property type="entry name" value="Sulf_transp"/>
    <property type="match status" value="1"/>
</dbReference>
<feature type="compositionally biased region" description="Low complexity" evidence="8">
    <location>
        <begin position="598"/>
        <end position="608"/>
    </location>
</feature>
<keyword evidence="6 9" id="KW-1133">Transmembrane helix</keyword>
<evidence type="ECO:0000256" key="7">
    <source>
        <dbReference type="ARBA" id="ARBA00023136"/>
    </source>
</evidence>
<keyword evidence="2" id="KW-0813">Transport</keyword>
<keyword evidence="11" id="KW-1185">Reference proteome</keyword>
<feature type="region of interest" description="Disordered" evidence="8">
    <location>
        <begin position="310"/>
        <end position="335"/>
    </location>
</feature>
<feature type="transmembrane region" description="Helical" evidence="9">
    <location>
        <begin position="135"/>
        <end position="157"/>
    </location>
</feature>
<proteinExistence type="predicted"/>
<evidence type="ECO:0008006" key="12">
    <source>
        <dbReference type="Google" id="ProtNLM"/>
    </source>
</evidence>
<evidence type="ECO:0000256" key="8">
    <source>
        <dbReference type="SAM" id="MobiDB-lite"/>
    </source>
</evidence>
<protein>
    <recommendedName>
        <fullName evidence="12">Sulphur transport domain-containing protein</fullName>
    </recommendedName>
</protein>
<dbReference type="InterPro" id="IPR046513">
    <property type="entry name" value="DUF6691"/>
</dbReference>
<evidence type="ECO:0000256" key="9">
    <source>
        <dbReference type="SAM" id="Phobius"/>
    </source>
</evidence>
<comment type="caution">
    <text evidence="10">The sequence shown here is derived from an EMBL/GenBank/DDBJ whole genome shotgun (WGS) entry which is preliminary data.</text>
</comment>
<feature type="transmembrane region" description="Helical" evidence="9">
    <location>
        <begin position="103"/>
        <end position="123"/>
    </location>
</feature>
<gene>
    <name evidence="10" type="ORF">HYH03_015319</name>
</gene>
<comment type="subcellular location">
    <subcellularLocation>
        <location evidence="1">Cell inner membrane</location>
        <topology evidence="1">Multi-pass membrane protein</topology>
    </subcellularLocation>
</comment>
<dbReference type="PANTHER" id="PTHR30574:SF1">
    <property type="entry name" value="SULPHUR TRANSPORT DOMAIN-CONTAINING PROTEIN"/>
    <property type="match status" value="1"/>
</dbReference>
<organism evidence="10 11">
    <name type="scientific">Edaphochlamys debaryana</name>
    <dbReference type="NCBI Taxonomy" id="47281"/>
    <lineage>
        <taxon>Eukaryota</taxon>
        <taxon>Viridiplantae</taxon>
        <taxon>Chlorophyta</taxon>
        <taxon>core chlorophytes</taxon>
        <taxon>Chlorophyceae</taxon>
        <taxon>CS clade</taxon>
        <taxon>Chlamydomonadales</taxon>
        <taxon>Chlamydomonadales incertae sedis</taxon>
        <taxon>Edaphochlamys</taxon>
    </lineage>
</organism>
<evidence type="ECO:0000256" key="4">
    <source>
        <dbReference type="ARBA" id="ARBA00022519"/>
    </source>
</evidence>
<evidence type="ECO:0000313" key="11">
    <source>
        <dbReference type="Proteomes" id="UP000612055"/>
    </source>
</evidence>
<feature type="transmembrane region" description="Helical" evidence="9">
    <location>
        <begin position="433"/>
        <end position="459"/>
    </location>
</feature>
<dbReference type="PANTHER" id="PTHR30574">
    <property type="entry name" value="INNER MEMBRANE PROTEIN YEDE"/>
    <property type="match status" value="1"/>
</dbReference>
<sequence length="631" mass="63235">MSVSASSTGADGLVCLHFTPFAALLGGLCLGIATAGKLVTSGRVLGISGAVKGLLAKTSAAPEPLLDRLLWRAVFLAGLFAGAGVLVGVLPGAFEAVPDSFPLWRNAVAGVLVGAGSSMGNGCTSGHGICGSARLSVRSFLFTCVFMACGILVATFAETAARLDVANHVVSYAWPTQAPGASFPVTSGGFWELTPAEGTVAAVTAAGGILFYGLLIATGRAMCRTPGAAVPAVADQPPRPCGPPSARGSKRSLASPSASDCSDTASAYGADGAAAAAGVADKAAAATALTKGGGGGKDALVVFVHAPADGSPKEPPASPSAVAAASISASPTAANDPNRRRLLAQALDLVAEGGAGLVFALGLGVSGMTHPTKVAGFLSARKSWDPSLTFVMGGAVAVAIVAYQAVLRFNLLARPLFCRSWSLPSVALVDLRLVLGAVLFGAGWGLAGLCPGPALVIMVKGDRHVLVYVAAMLAGILLDAYALNPMFDRVKHQLSLRRALSRGAAVDTALPRGNSYGLGAKIPDPNLELGISNPESREDLDSRLTSRPVAEAWAHPSCMGASPRASSLRALAPQGGRSTGSLTTPPGIESPTSPPHQPGARARAGARAAVEEVQAAVAAPAAGLPHTPMQI</sequence>
<dbReference type="AlphaFoldDB" id="A0A836BRC6"/>
<dbReference type="InterPro" id="IPR007272">
    <property type="entry name" value="Sulf_transp_TsuA/YedE"/>
</dbReference>
<evidence type="ECO:0000256" key="5">
    <source>
        <dbReference type="ARBA" id="ARBA00022692"/>
    </source>
</evidence>
<evidence type="ECO:0000256" key="1">
    <source>
        <dbReference type="ARBA" id="ARBA00004429"/>
    </source>
</evidence>